<evidence type="ECO:0008006" key="6">
    <source>
        <dbReference type="Google" id="ProtNLM"/>
    </source>
</evidence>
<feature type="compositionally biased region" description="Basic and acidic residues" evidence="3">
    <location>
        <begin position="1"/>
        <end position="12"/>
    </location>
</feature>
<feature type="region of interest" description="Disordered" evidence="3">
    <location>
        <begin position="87"/>
        <end position="152"/>
    </location>
</feature>
<dbReference type="InterPro" id="IPR006760">
    <property type="entry name" value="Endosulphine"/>
</dbReference>
<dbReference type="Proteomes" id="UP001632038">
    <property type="component" value="Unassembled WGS sequence"/>
</dbReference>
<accession>A0ABD3D1U4</accession>
<feature type="region of interest" description="Disordered" evidence="3">
    <location>
        <begin position="1"/>
        <end position="50"/>
    </location>
</feature>
<organism evidence="4 5">
    <name type="scientific">Castilleja foliolosa</name>
    <dbReference type="NCBI Taxonomy" id="1961234"/>
    <lineage>
        <taxon>Eukaryota</taxon>
        <taxon>Viridiplantae</taxon>
        <taxon>Streptophyta</taxon>
        <taxon>Embryophyta</taxon>
        <taxon>Tracheophyta</taxon>
        <taxon>Spermatophyta</taxon>
        <taxon>Magnoliopsida</taxon>
        <taxon>eudicotyledons</taxon>
        <taxon>Gunneridae</taxon>
        <taxon>Pentapetalae</taxon>
        <taxon>asterids</taxon>
        <taxon>lamiids</taxon>
        <taxon>Lamiales</taxon>
        <taxon>Orobanchaceae</taxon>
        <taxon>Pedicularideae</taxon>
        <taxon>Castillejinae</taxon>
        <taxon>Castilleja</taxon>
    </lineage>
</organism>
<keyword evidence="5" id="KW-1185">Reference proteome</keyword>
<gene>
    <name evidence="4" type="ORF">CASFOL_020778</name>
</gene>
<protein>
    <recommendedName>
        <fullName evidence="6">Endosulphine</fullName>
    </recommendedName>
</protein>
<comment type="caution">
    <text evidence="4">The sequence shown here is derived from an EMBL/GenBank/DDBJ whole genome shotgun (WGS) entry which is preliminary data.</text>
</comment>
<name>A0ABD3D1U4_9LAMI</name>
<dbReference type="PANTHER" id="PTHR10358:SF6">
    <property type="entry name" value="ENDOSULFINE, ISOFORM A"/>
    <property type="match status" value="1"/>
</dbReference>
<dbReference type="Pfam" id="PF04667">
    <property type="entry name" value="Endosulfine"/>
    <property type="match status" value="1"/>
</dbReference>
<proteinExistence type="inferred from homology"/>
<feature type="compositionally biased region" description="Polar residues" evidence="3">
    <location>
        <begin position="140"/>
        <end position="152"/>
    </location>
</feature>
<sequence>MAEKNDEAKTEEINLFDKAPKIEEDENSTQKDSNNADKCDENNMPSKQQEEEIIKKKYGGLLPKKPPLISKDTERAFFDSADWALGKVGVPKSKGPLEALRPKLQPTRHQQIRTRSAYASGDEDEGGNQGRTLDDDIESSDQSPDNQNHIQN</sequence>
<evidence type="ECO:0000313" key="5">
    <source>
        <dbReference type="Proteomes" id="UP001632038"/>
    </source>
</evidence>
<reference evidence="5" key="1">
    <citation type="journal article" date="2024" name="IScience">
        <title>Strigolactones Initiate the Formation of Haustorium-like Structures in Castilleja.</title>
        <authorList>
            <person name="Buerger M."/>
            <person name="Peterson D."/>
            <person name="Chory J."/>
        </authorList>
    </citation>
    <scope>NUCLEOTIDE SEQUENCE [LARGE SCALE GENOMIC DNA]</scope>
</reference>
<dbReference type="PANTHER" id="PTHR10358">
    <property type="entry name" value="ENDOSULFINE"/>
    <property type="match status" value="1"/>
</dbReference>
<evidence type="ECO:0000256" key="3">
    <source>
        <dbReference type="SAM" id="MobiDB-lite"/>
    </source>
</evidence>
<dbReference type="EMBL" id="JAVIJP010000027">
    <property type="protein sequence ID" value="KAL3636231.1"/>
    <property type="molecule type" value="Genomic_DNA"/>
</dbReference>
<comment type="similarity">
    <text evidence="1 2">Belongs to the endosulfine family.</text>
</comment>
<dbReference type="AlphaFoldDB" id="A0ABD3D1U4"/>
<evidence type="ECO:0000256" key="2">
    <source>
        <dbReference type="RuleBase" id="RU363120"/>
    </source>
</evidence>
<evidence type="ECO:0000256" key="1">
    <source>
        <dbReference type="ARBA" id="ARBA00010520"/>
    </source>
</evidence>
<evidence type="ECO:0000313" key="4">
    <source>
        <dbReference type="EMBL" id="KAL3636231.1"/>
    </source>
</evidence>